<sequence length="77" mass="7536">MALDADLLGLLACPSDDHAPLREDTRDGADVLVCTSCASSFPVDDGIPVLLLDEATPGPNGIGVPAPGPAAGPAADG</sequence>
<keyword evidence="2" id="KW-1185">Reference proteome</keyword>
<dbReference type="Gene3D" id="2.20.25.10">
    <property type="match status" value="1"/>
</dbReference>
<dbReference type="Proteomes" id="UP000186132">
    <property type="component" value="Unassembled WGS sequence"/>
</dbReference>
<proteinExistence type="predicted"/>
<dbReference type="RefSeq" id="WP_073392169.1">
    <property type="nucleotide sequence ID" value="NZ_FQVU01000006.1"/>
</dbReference>
<accession>A0A1M5TDX9</accession>
<dbReference type="AlphaFoldDB" id="A0A1M5TDX9"/>
<dbReference type="InterPro" id="IPR005651">
    <property type="entry name" value="Trm112-like"/>
</dbReference>
<gene>
    <name evidence="1" type="ORF">SAMN05443575_3984</name>
</gene>
<evidence type="ECO:0000313" key="2">
    <source>
        <dbReference type="Proteomes" id="UP000186132"/>
    </source>
</evidence>
<dbReference type="OrthoDB" id="9812205at2"/>
<reference evidence="1 2" key="1">
    <citation type="submission" date="2016-11" db="EMBL/GenBank/DDBJ databases">
        <authorList>
            <person name="Jaros S."/>
            <person name="Januszkiewicz K."/>
            <person name="Wedrychowicz H."/>
        </authorList>
    </citation>
    <scope>NUCLEOTIDE SEQUENCE [LARGE SCALE GENOMIC DNA]</scope>
    <source>
        <strain evidence="1 2">DSM 45627</strain>
    </source>
</reference>
<organism evidence="1 2">
    <name type="scientific">Jatrophihabitans endophyticus</name>
    <dbReference type="NCBI Taxonomy" id="1206085"/>
    <lineage>
        <taxon>Bacteria</taxon>
        <taxon>Bacillati</taxon>
        <taxon>Actinomycetota</taxon>
        <taxon>Actinomycetes</taxon>
        <taxon>Jatrophihabitantales</taxon>
        <taxon>Jatrophihabitantaceae</taxon>
        <taxon>Jatrophihabitans</taxon>
    </lineage>
</organism>
<evidence type="ECO:0000313" key="1">
    <source>
        <dbReference type="EMBL" id="SHH48929.1"/>
    </source>
</evidence>
<name>A0A1M5TDX9_9ACTN</name>
<protein>
    <submittedName>
        <fullName evidence="1">Uncharacterized protein</fullName>
    </submittedName>
</protein>
<dbReference type="STRING" id="1206085.SAMN05443575_3984"/>
<dbReference type="EMBL" id="FQVU01000006">
    <property type="protein sequence ID" value="SHH48929.1"/>
    <property type="molecule type" value="Genomic_DNA"/>
</dbReference>
<dbReference type="SUPFAM" id="SSF158997">
    <property type="entry name" value="Trm112p-like"/>
    <property type="match status" value="1"/>
</dbReference>
<dbReference type="Pfam" id="PF03966">
    <property type="entry name" value="Trm112p"/>
    <property type="match status" value="1"/>
</dbReference>